<evidence type="ECO:0000256" key="1">
    <source>
        <dbReference type="ARBA" id="ARBA00007118"/>
    </source>
</evidence>
<evidence type="ECO:0000313" key="5">
    <source>
        <dbReference type="Proteomes" id="UP001652394"/>
    </source>
</evidence>
<evidence type="ECO:0000256" key="2">
    <source>
        <dbReference type="ARBA" id="ARBA00023002"/>
    </source>
</evidence>
<dbReference type="Gene3D" id="3.40.109.10">
    <property type="entry name" value="NADH Oxidase"/>
    <property type="match status" value="1"/>
</dbReference>
<evidence type="ECO:0000313" key="4">
    <source>
        <dbReference type="EMBL" id="MCU6748588.1"/>
    </source>
</evidence>
<sequence>MDFEALQQIRESCRIYSDKKVKRELLIHLVEIARLSPSACNSQAWHFIIVDEEEALEKMRDGLDDHGLTGCPWKENVPAFILLCEEKAHLREAVEEKYGSQHFAQMDIGMAAVTLCYGAADMGLGTCMIGVLNQQKLKEAFHVPPECTVRLAIAVGYPQKVGKPREKRRKEMEKIVGYNHW</sequence>
<dbReference type="SUPFAM" id="SSF55469">
    <property type="entry name" value="FMN-dependent nitroreductase-like"/>
    <property type="match status" value="1"/>
</dbReference>
<comment type="similarity">
    <text evidence="1">Belongs to the nitroreductase family.</text>
</comment>
<feature type="domain" description="Nitroreductase" evidence="3">
    <location>
        <begin position="10"/>
        <end position="157"/>
    </location>
</feature>
<dbReference type="InterPro" id="IPR029479">
    <property type="entry name" value="Nitroreductase"/>
</dbReference>
<dbReference type="PANTHER" id="PTHR43673">
    <property type="entry name" value="NAD(P)H NITROREDUCTASE YDGI-RELATED"/>
    <property type="match status" value="1"/>
</dbReference>
<keyword evidence="2" id="KW-0560">Oxidoreductase</keyword>
<gene>
    <name evidence="4" type="ORF">OCV51_13150</name>
</gene>
<keyword evidence="5" id="KW-1185">Reference proteome</keyword>
<accession>A0ABT2TE79</accession>
<dbReference type="RefSeq" id="WP_059070501.1">
    <property type="nucleotide sequence ID" value="NZ_JAOQJX010000026.1"/>
</dbReference>
<dbReference type="Proteomes" id="UP001652394">
    <property type="component" value="Unassembled WGS sequence"/>
</dbReference>
<evidence type="ECO:0000259" key="3">
    <source>
        <dbReference type="Pfam" id="PF00881"/>
    </source>
</evidence>
<dbReference type="PANTHER" id="PTHR43673:SF10">
    <property type="entry name" value="NADH DEHYDROGENASE_NAD(P)H NITROREDUCTASE XCC3605-RELATED"/>
    <property type="match status" value="1"/>
</dbReference>
<protein>
    <submittedName>
        <fullName evidence="4">Nitroreductase family protein</fullName>
    </submittedName>
</protein>
<comment type="caution">
    <text evidence="4">The sequence shown here is derived from an EMBL/GenBank/DDBJ whole genome shotgun (WGS) entry which is preliminary data.</text>
</comment>
<proteinExistence type="inferred from homology"/>
<dbReference type="CDD" id="cd02062">
    <property type="entry name" value="Nitro_FMN_reductase"/>
    <property type="match status" value="1"/>
</dbReference>
<dbReference type="EMBL" id="JAOQJX010000026">
    <property type="protein sequence ID" value="MCU6748588.1"/>
    <property type="molecule type" value="Genomic_DNA"/>
</dbReference>
<organism evidence="4 5">
    <name type="scientific">Faecalicatena acetigenes</name>
    <dbReference type="NCBI Taxonomy" id="2981790"/>
    <lineage>
        <taxon>Bacteria</taxon>
        <taxon>Bacillati</taxon>
        <taxon>Bacillota</taxon>
        <taxon>Clostridia</taxon>
        <taxon>Lachnospirales</taxon>
        <taxon>Lachnospiraceae</taxon>
        <taxon>Faecalicatena</taxon>
    </lineage>
</organism>
<dbReference type="InterPro" id="IPR000415">
    <property type="entry name" value="Nitroreductase-like"/>
</dbReference>
<reference evidence="4 5" key="1">
    <citation type="journal article" date="2021" name="ISME Commun">
        <title>Automated analysis of genomic sequences facilitates high-throughput and comprehensive description of bacteria.</title>
        <authorList>
            <person name="Hitch T.C.A."/>
        </authorList>
    </citation>
    <scope>NUCLEOTIDE SEQUENCE [LARGE SCALE GENOMIC DNA]</scope>
    <source>
        <strain evidence="4 5">H2_18</strain>
    </source>
</reference>
<dbReference type="Pfam" id="PF00881">
    <property type="entry name" value="Nitroreductase"/>
    <property type="match status" value="1"/>
</dbReference>
<name>A0ABT2TE79_9FIRM</name>